<dbReference type="OrthoDB" id="9773948at2"/>
<dbReference type="CDD" id="cd00158">
    <property type="entry name" value="RHOD"/>
    <property type="match status" value="1"/>
</dbReference>
<dbReference type="GO" id="GO:0005829">
    <property type="term" value="C:cytosol"/>
    <property type="evidence" value="ECO:0007669"/>
    <property type="project" value="TreeGrafter"/>
</dbReference>
<keyword evidence="15" id="KW-1185">Reference proteome</keyword>
<dbReference type="InterPro" id="IPR049961">
    <property type="entry name" value="ThiI_N"/>
</dbReference>
<dbReference type="PROSITE" id="PS50206">
    <property type="entry name" value="RHODANESE_3"/>
    <property type="match status" value="1"/>
</dbReference>
<feature type="binding site" evidence="11">
    <location>
        <position position="268"/>
    </location>
    <ligand>
        <name>ATP</name>
        <dbReference type="ChEBI" id="CHEBI:30616"/>
    </ligand>
</feature>
<proteinExistence type="inferred from homology"/>
<keyword evidence="6 11" id="KW-0067">ATP-binding</keyword>
<dbReference type="PANTHER" id="PTHR43209:SF1">
    <property type="entry name" value="TRNA SULFURTRANSFERASE"/>
    <property type="match status" value="1"/>
</dbReference>
<dbReference type="Pfam" id="PF02926">
    <property type="entry name" value="THUMP"/>
    <property type="match status" value="1"/>
</dbReference>
<dbReference type="GO" id="GO:0002937">
    <property type="term" value="P:tRNA 4-thiouridine biosynthesis"/>
    <property type="evidence" value="ECO:0007669"/>
    <property type="project" value="TreeGrafter"/>
</dbReference>
<dbReference type="Pfam" id="PF00581">
    <property type="entry name" value="Rhodanese"/>
    <property type="match status" value="1"/>
</dbReference>
<evidence type="ECO:0000256" key="1">
    <source>
        <dbReference type="ARBA" id="ARBA00004496"/>
    </source>
</evidence>
<name>A4C7P4_9GAMM</name>
<dbReference type="GO" id="GO:0009229">
    <property type="term" value="P:thiamine diphosphate biosynthetic process"/>
    <property type="evidence" value="ECO:0007669"/>
    <property type="project" value="UniProtKB-UniRule"/>
</dbReference>
<feature type="domain" description="THUMP" evidence="13">
    <location>
        <begin position="64"/>
        <end position="168"/>
    </location>
</feature>
<dbReference type="SMART" id="SM00981">
    <property type="entry name" value="THUMP"/>
    <property type="match status" value="1"/>
</dbReference>
<dbReference type="InterPro" id="IPR026340">
    <property type="entry name" value="THII_Thiazole_biosynth_dom"/>
</dbReference>
<comment type="caution">
    <text evidence="14">The sequence shown here is derived from an EMBL/GenBank/DDBJ whole genome shotgun (WGS) entry which is preliminary data.</text>
</comment>
<evidence type="ECO:0000256" key="3">
    <source>
        <dbReference type="ARBA" id="ARBA00022555"/>
    </source>
</evidence>
<dbReference type="Gene3D" id="3.30.2130.30">
    <property type="match status" value="1"/>
</dbReference>
<dbReference type="AlphaFoldDB" id="A4C7P4"/>
<dbReference type="SUPFAM" id="SSF52402">
    <property type="entry name" value="Adenine nucleotide alpha hydrolases-like"/>
    <property type="match status" value="1"/>
</dbReference>
<dbReference type="UniPathway" id="UPA00060"/>
<evidence type="ECO:0000256" key="11">
    <source>
        <dbReference type="HAMAP-Rule" id="MF_00021"/>
    </source>
</evidence>
<keyword evidence="9 11" id="KW-1015">Disulfide bond</keyword>
<dbReference type="EC" id="2.8.1.4" evidence="11"/>
<keyword evidence="8 11" id="KW-0784">Thiamine biosynthesis</keyword>
<dbReference type="RefSeq" id="WP_009837871.1">
    <property type="nucleotide sequence ID" value="NZ_AAOH01000002.1"/>
</dbReference>
<organism evidence="14 15">
    <name type="scientific">Pseudoalteromonas tunicata D2</name>
    <dbReference type="NCBI Taxonomy" id="87626"/>
    <lineage>
        <taxon>Bacteria</taxon>
        <taxon>Pseudomonadati</taxon>
        <taxon>Pseudomonadota</taxon>
        <taxon>Gammaproteobacteria</taxon>
        <taxon>Alteromonadales</taxon>
        <taxon>Pseudoalteromonadaceae</taxon>
        <taxon>Pseudoalteromonas</taxon>
    </lineage>
</organism>
<dbReference type="GO" id="GO:0052837">
    <property type="term" value="P:thiazole biosynthetic process"/>
    <property type="evidence" value="ECO:0007669"/>
    <property type="project" value="InterPro"/>
</dbReference>
<evidence type="ECO:0000313" key="15">
    <source>
        <dbReference type="Proteomes" id="UP000006201"/>
    </source>
</evidence>
<evidence type="ECO:0000256" key="8">
    <source>
        <dbReference type="ARBA" id="ARBA00022977"/>
    </source>
</evidence>
<feature type="active site" description="Cysteine persulfide intermediate" evidence="11">
    <location>
        <position position="459"/>
    </location>
</feature>
<dbReference type="SUPFAM" id="SSF143437">
    <property type="entry name" value="THUMP domain-like"/>
    <property type="match status" value="1"/>
</dbReference>
<feature type="binding site" evidence="11">
    <location>
        <begin position="186"/>
        <end position="187"/>
    </location>
    <ligand>
        <name>ATP</name>
        <dbReference type="ChEBI" id="CHEBI:30616"/>
    </ligand>
</feature>
<comment type="function">
    <text evidence="11">Catalyzes the ATP-dependent transfer of a sulfur to tRNA to produce 4-thiouridine in position 8 of tRNAs, which functions as a near-UV photosensor. Also catalyzes the transfer of sulfur to the sulfur carrier protein ThiS, forming ThiS-thiocarboxylate. This is a step in the synthesis of thiazole, in the thiamine biosynthesis pathway. The sulfur is donated as persulfide by IscS.</text>
</comment>
<dbReference type="InterPro" id="IPR036873">
    <property type="entry name" value="Rhodanese-like_dom_sf"/>
</dbReference>
<evidence type="ECO:0000256" key="7">
    <source>
        <dbReference type="ARBA" id="ARBA00022884"/>
    </source>
</evidence>
<comment type="caution">
    <text evidence="11">Lacks conserved residue(s) required for the propagation of feature annotation.</text>
</comment>
<dbReference type="Pfam" id="PF02568">
    <property type="entry name" value="ThiI"/>
    <property type="match status" value="1"/>
</dbReference>
<evidence type="ECO:0000256" key="4">
    <source>
        <dbReference type="ARBA" id="ARBA00022679"/>
    </source>
</evidence>
<dbReference type="SUPFAM" id="SSF52821">
    <property type="entry name" value="Rhodanese/Cell cycle control phosphatase"/>
    <property type="match status" value="1"/>
</dbReference>
<keyword evidence="3 11" id="KW-0820">tRNA-binding</keyword>
<evidence type="ECO:0000256" key="10">
    <source>
        <dbReference type="ARBA" id="ARBA00023284"/>
    </source>
</evidence>
<keyword evidence="10 11" id="KW-0676">Redox-active center</keyword>
<comment type="subcellular location">
    <subcellularLocation>
        <location evidence="1 11">Cytoplasm</location>
    </subcellularLocation>
</comment>
<comment type="catalytic activity">
    <reaction evidence="11">
        <text>[ThiI sulfur-carrier protein]-S-sulfanyl-L-cysteine + a uridine in tRNA + 2 reduced [2Fe-2S]-[ferredoxin] + ATP + H(+) = [ThiI sulfur-carrier protein]-L-cysteine + a 4-thiouridine in tRNA + 2 oxidized [2Fe-2S]-[ferredoxin] + AMP + diphosphate</text>
        <dbReference type="Rhea" id="RHEA:24176"/>
        <dbReference type="Rhea" id="RHEA-COMP:10000"/>
        <dbReference type="Rhea" id="RHEA-COMP:10001"/>
        <dbReference type="Rhea" id="RHEA-COMP:13337"/>
        <dbReference type="Rhea" id="RHEA-COMP:13338"/>
        <dbReference type="Rhea" id="RHEA-COMP:13339"/>
        <dbReference type="Rhea" id="RHEA-COMP:13340"/>
        <dbReference type="ChEBI" id="CHEBI:15378"/>
        <dbReference type="ChEBI" id="CHEBI:29950"/>
        <dbReference type="ChEBI" id="CHEBI:30616"/>
        <dbReference type="ChEBI" id="CHEBI:33019"/>
        <dbReference type="ChEBI" id="CHEBI:33737"/>
        <dbReference type="ChEBI" id="CHEBI:33738"/>
        <dbReference type="ChEBI" id="CHEBI:61963"/>
        <dbReference type="ChEBI" id="CHEBI:65315"/>
        <dbReference type="ChEBI" id="CHEBI:136798"/>
        <dbReference type="ChEBI" id="CHEBI:456215"/>
        <dbReference type="EC" id="2.8.1.4"/>
    </reaction>
</comment>
<dbReference type="HAMAP" id="MF_00021">
    <property type="entry name" value="ThiI"/>
    <property type="match status" value="1"/>
</dbReference>
<dbReference type="NCBIfam" id="TIGR04271">
    <property type="entry name" value="ThiI_C_thiazole"/>
    <property type="match status" value="1"/>
</dbReference>
<evidence type="ECO:0000256" key="9">
    <source>
        <dbReference type="ARBA" id="ARBA00023157"/>
    </source>
</evidence>
<dbReference type="InterPro" id="IPR050102">
    <property type="entry name" value="tRNA_sulfurtransferase_ThiI"/>
</dbReference>
<dbReference type="GO" id="GO:0009228">
    <property type="term" value="P:thiamine biosynthetic process"/>
    <property type="evidence" value="ECO:0007669"/>
    <property type="project" value="UniProtKB-KW"/>
</dbReference>
<keyword evidence="2 11" id="KW-0963">Cytoplasm</keyword>
<sequence>MFKFIVKLHPEISIKSRPVRKRFTKLLENNIKIVIRRIDEAAKIINNYDNVSVVSKSDDPLIREALIDGLKRIPGIVQFIEVQEIIFETLDDIYQATLKLNYDIVTGKTFCVRCKRQGKHEFTSTDVERYVGGGLNQNVPGASVRLKHPQETIKIEIKDQRAYIVTETHLGIAGFPLPTQEDVLSLMSGGFDSGVATYQMIRKGARTHFLFFNLGGAAHEIGVKQASYFLWDKYSSTHKVKFISVDFEPVVAEILENVENSQMGVVLKRMMMRAGSLVAKQFGIDALVTGESLGQVSSQTLANLNVIDQVTDTLILRPLIQYDKQEIINIARQIGTSEMAESMPEYCGVISKKPTVKAKLETIVAEETKFDFDILQTVVTNARVMDIRDIQKEAKEEVKEAESVQDLPSGAVVVDIRSPEEEDAKPLELDGIEVIHLPFFRIATKFGDLPQDKEYYLYCAKGVMSQLQALILHENGYHNVKVYRP</sequence>
<dbReference type="InterPro" id="IPR003720">
    <property type="entry name" value="tRNA_STrfase"/>
</dbReference>
<dbReference type="InterPro" id="IPR054173">
    <property type="entry name" value="ThiI_fer"/>
</dbReference>
<feature type="binding site" evidence="11">
    <location>
        <position position="299"/>
    </location>
    <ligand>
        <name>ATP</name>
        <dbReference type="ChEBI" id="CHEBI:30616"/>
    </ligand>
</feature>
<evidence type="ECO:0000259" key="13">
    <source>
        <dbReference type="PROSITE" id="PS51165"/>
    </source>
</evidence>
<keyword evidence="4 11" id="KW-0808">Transferase</keyword>
<dbReference type="Pfam" id="PF22025">
    <property type="entry name" value="ThiI_fer"/>
    <property type="match status" value="1"/>
</dbReference>
<feature type="binding site" evidence="11">
    <location>
        <position position="290"/>
    </location>
    <ligand>
        <name>ATP</name>
        <dbReference type="ChEBI" id="CHEBI:30616"/>
    </ligand>
</feature>
<evidence type="ECO:0000256" key="6">
    <source>
        <dbReference type="ARBA" id="ARBA00022840"/>
    </source>
</evidence>
<dbReference type="GO" id="GO:0004810">
    <property type="term" value="F:CCA tRNA nucleotidyltransferase activity"/>
    <property type="evidence" value="ECO:0007669"/>
    <property type="project" value="InterPro"/>
</dbReference>
<dbReference type="EMBL" id="AAOH01000002">
    <property type="protein sequence ID" value="EAR29998.1"/>
    <property type="molecule type" value="Genomic_DNA"/>
</dbReference>
<dbReference type="GO" id="GO:0140741">
    <property type="term" value="F:tRNA-uracil-4 sulfurtransferase activity"/>
    <property type="evidence" value="ECO:0007669"/>
    <property type="project" value="UniProtKB-EC"/>
</dbReference>
<comment type="similarity">
    <text evidence="11">Belongs to the ThiI family.</text>
</comment>
<feature type="disulfide bond" description="Redox-active" evidence="11">
    <location>
        <begin position="347"/>
        <end position="459"/>
    </location>
</feature>
<evidence type="ECO:0000256" key="2">
    <source>
        <dbReference type="ARBA" id="ARBA00022490"/>
    </source>
</evidence>
<dbReference type="InterPro" id="IPR014729">
    <property type="entry name" value="Rossmann-like_a/b/a_fold"/>
</dbReference>
<dbReference type="CDD" id="cd01712">
    <property type="entry name" value="PPase_ThiI"/>
    <property type="match status" value="1"/>
</dbReference>
<protein>
    <recommendedName>
        <fullName evidence="11">tRNA sulfurtransferase</fullName>
        <ecNumber evidence="11">2.8.1.4</ecNumber>
    </recommendedName>
    <alternativeName>
        <fullName evidence="11">Sulfur carrier protein ThiS sulfurtransferase</fullName>
    </alternativeName>
    <alternativeName>
        <fullName evidence="11">Thiamine biosynthesis protein ThiI</fullName>
    </alternativeName>
    <alternativeName>
        <fullName evidence="11">tRNA 4-thiouridine synthase</fullName>
    </alternativeName>
</protein>
<dbReference type="HOGENOM" id="CLU_037952_4_1_6"/>
<dbReference type="InterPro" id="IPR049962">
    <property type="entry name" value="THUMP_ThiI"/>
</dbReference>
<dbReference type="CDD" id="cd11716">
    <property type="entry name" value="THUMP_ThiI"/>
    <property type="match status" value="1"/>
</dbReference>
<comment type="catalytic activity">
    <reaction evidence="11">
        <text>[ThiS sulfur-carrier protein]-C-terminal Gly-Gly-AMP + S-sulfanyl-L-cysteinyl-[cysteine desulfurase] + AH2 = [ThiS sulfur-carrier protein]-C-terminal-Gly-aminoethanethioate + L-cysteinyl-[cysteine desulfurase] + A + AMP + 2 H(+)</text>
        <dbReference type="Rhea" id="RHEA:43340"/>
        <dbReference type="Rhea" id="RHEA-COMP:12157"/>
        <dbReference type="Rhea" id="RHEA-COMP:12158"/>
        <dbReference type="Rhea" id="RHEA-COMP:12910"/>
        <dbReference type="Rhea" id="RHEA-COMP:19908"/>
        <dbReference type="ChEBI" id="CHEBI:13193"/>
        <dbReference type="ChEBI" id="CHEBI:15378"/>
        <dbReference type="ChEBI" id="CHEBI:17499"/>
        <dbReference type="ChEBI" id="CHEBI:29950"/>
        <dbReference type="ChEBI" id="CHEBI:61963"/>
        <dbReference type="ChEBI" id="CHEBI:90618"/>
        <dbReference type="ChEBI" id="CHEBI:232372"/>
        <dbReference type="ChEBI" id="CHEBI:456215"/>
    </reaction>
</comment>
<dbReference type="eggNOG" id="COG0607">
    <property type="taxonomic scope" value="Bacteria"/>
</dbReference>
<evidence type="ECO:0000256" key="5">
    <source>
        <dbReference type="ARBA" id="ARBA00022741"/>
    </source>
</evidence>
<dbReference type="STRING" id="87626.PTD2_14299"/>
<keyword evidence="7 11" id="KW-0694">RNA-binding</keyword>
<dbReference type="GO" id="GO:0000049">
    <property type="term" value="F:tRNA binding"/>
    <property type="evidence" value="ECO:0007669"/>
    <property type="project" value="UniProtKB-UniRule"/>
</dbReference>
<accession>A4C7P4</accession>
<dbReference type="PROSITE" id="PS51165">
    <property type="entry name" value="THUMP"/>
    <property type="match status" value="1"/>
</dbReference>
<evidence type="ECO:0000259" key="12">
    <source>
        <dbReference type="PROSITE" id="PS50206"/>
    </source>
</evidence>
<dbReference type="GO" id="GO:0005524">
    <property type="term" value="F:ATP binding"/>
    <property type="evidence" value="ECO:0007669"/>
    <property type="project" value="UniProtKB-UniRule"/>
</dbReference>
<feature type="domain" description="Rhodanese" evidence="12">
    <location>
        <begin position="407"/>
        <end position="483"/>
    </location>
</feature>
<dbReference type="InterPro" id="IPR001763">
    <property type="entry name" value="Rhodanese-like_dom"/>
</dbReference>
<dbReference type="InterPro" id="IPR004114">
    <property type="entry name" value="THUMP_dom"/>
</dbReference>
<gene>
    <name evidence="11" type="primary">thiI</name>
    <name evidence="14" type="ORF">PTD2_14299</name>
</gene>
<keyword evidence="5 11" id="KW-0547">Nucleotide-binding</keyword>
<dbReference type="eggNOG" id="COG0301">
    <property type="taxonomic scope" value="Bacteria"/>
</dbReference>
<dbReference type="PANTHER" id="PTHR43209">
    <property type="entry name" value="TRNA SULFURTRANSFERASE"/>
    <property type="match status" value="1"/>
</dbReference>
<dbReference type="Proteomes" id="UP000006201">
    <property type="component" value="Unassembled WGS sequence"/>
</dbReference>
<dbReference type="Gene3D" id="3.40.50.620">
    <property type="entry name" value="HUPs"/>
    <property type="match status" value="1"/>
</dbReference>
<reference evidence="14 15" key="1">
    <citation type="submission" date="2006-02" db="EMBL/GenBank/DDBJ databases">
        <authorList>
            <person name="Moran M.A."/>
            <person name="Kjelleberg S."/>
            <person name="Egan S."/>
            <person name="Saunders N."/>
            <person name="Thomas T."/>
            <person name="Ferriera S."/>
            <person name="Johnson J."/>
            <person name="Kravitz S."/>
            <person name="Halpern A."/>
            <person name="Remington K."/>
            <person name="Beeson K."/>
            <person name="Tran B."/>
            <person name="Rogers Y.-H."/>
            <person name="Friedman R."/>
            <person name="Venter J.C."/>
        </authorList>
    </citation>
    <scope>NUCLEOTIDE SEQUENCE [LARGE SCALE GENOMIC DNA]</scope>
    <source>
        <strain evidence="14 15">D2</strain>
    </source>
</reference>
<dbReference type="Gene3D" id="3.40.250.10">
    <property type="entry name" value="Rhodanese-like domain"/>
    <property type="match status" value="1"/>
</dbReference>
<comment type="pathway">
    <text evidence="11">Cofactor biosynthesis; thiamine diphosphate biosynthesis.</text>
</comment>
<evidence type="ECO:0000313" key="14">
    <source>
        <dbReference type="EMBL" id="EAR29998.1"/>
    </source>
</evidence>
<dbReference type="NCBIfam" id="TIGR00342">
    <property type="entry name" value="tRNA uracil 4-sulfurtransferase ThiI"/>
    <property type="match status" value="1"/>
</dbReference>
<dbReference type="InterPro" id="IPR020536">
    <property type="entry name" value="ThiI_AANH"/>
</dbReference>